<organism evidence="3">
    <name type="scientific">Cuerna arida</name>
    <dbReference type="NCBI Taxonomy" id="1464854"/>
    <lineage>
        <taxon>Eukaryota</taxon>
        <taxon>Metazoa</taxon>
        <taxon>Ecdysozoa</taxon>
        <taxon>Arthropoda</taxon>
        <taxon>Hexapoda</taxon>
        <taxon>Insecta</taxon>
        <taxon>Pterygota</taxon>
        <taxon>Neoptera</taxon>
        <taxon>Paraneoptera</taxon>
        <taxon>Hemiptera</taxon>
        <taxon>Auchenorrhyncha</taxon>
        <taxon>Membracoidea</taxon>
        <taxon>Cicadellidae</taxon>
        <taxon>Cicadellinae</taxon>
        <taxon>Proconiini</taxon>
        <taxon>Cuerna</taxon>
    </lineage>
</organism>
<dbReference type="InterPro" id="IPR052728">
    <property type="entry name" value="O2_lipid_transport_reg"/>
</dbReference>
<dbReference type="AlphaFoldDB" id="A0A1B6G513"/>
<feature type="transmembrane region" description="Helical" evidence="1">
    <location>
        <begin position="117"/>
        <end position="137"/>
    </location>
</feature>
<feature type="transmembrane region" description="Helical" evidence="1">
    <location>
        <begin position="224"/>
        <end position="248"/>
    </location>
</feature>
<protein>
    <recommendedName>
        <fullName evidence="2">Acyltransferase 3 domain-containing protein</fullName>
    </recommendedName>
</protein>
<name>A0A1B6G513_9HEMI</name>
<feature type="domain" description="Acyltransferase 3" evidence="2">
    <location>
        <begin position="6"/>
        <end position="310"/>
    </location>
</feature>
<feature type="transmembrane region" description="Helical" evidence="1">
    <location>
        <begin position="190"/>
        <end position="212"/>
    </location>
</feature>
<evidence type="ECO:0000256" key="1">
    <source>
        <dbReference type="SAM" id="Phobius"/>
    </source>
</evidence>
<dbReference type="PANTHER" id="PTHR11161">
    <property type="entry name" value="O-ACYLTRANSFERASE"/>
    <property type="match status" value="1"/>
</dbReference>
<accession>A0A1B6G513</accession>
<dbReference type="EMBL" id="GECZ01012252">
    <property type="protein sequence ID" value="JAS57517.1"/>
    <property type="molecule type" value="Transcribed_RNA"/>
</dbReference>
<reference evidence="3" key="1">
    <citation type="submission" date="2015-11" db="EMBL/GenBank/DDBJ databases">
        <title>De novo transcriptome assembly of four potential Pierce s Disease insect vectors from Arizona vineyards.</title>
        <authorList>
            <person name="Tassone E.E."/>
        </authorList>
    </citation>
    <scope>NUCLEOTIDE SEQUENCE</scope>
</reference>
<dbReference type="PANTHER" id="PTHR11161:SF71">
    <property type="entry name" value="NOSE RESISTANT-TO-FLUOXETINE PROTEIN N-TERMINAL DOMAIN-CONTAINING PROTEIN"/>
    <property type="match status" value="1"/>
</dbReference>
<keyword evidence="1" id="KW-0812">Transmembrane</keyword>
<keyword evidence="1" id="KW-0472">Membrane</keyword>
<keyword evidence="1" id="KW-1133">Transmembrane helix</keyword>
<gene>
    <name evidence="3" type="ORF">g.49681</name>
</gene>
<feature type="transmembrane region" description="Helical" evidence="1">
    <location>
        <begin position="144"/>
        <end position="163"/>
    </location>
</feature>
<evidence type="ECO:0000259" key="2">
    <source>
        <dbReference type="Pfam" id="PF01757"/>
    </source>
</evidence>
<feature type="non-terminal residue" evidence="3">
    <location>
        <position position="310"/>
    </location>
</feature>
<evidence type="ECO:0000313" key="3">
    <source>
        <dbReference type="EMBL" id="JAS57517.1"/>
    </source>
</evidence>
<sequence>MGYRQWWNMYILNGMIVVDTFFVYSGLLTAYYLPIELDDKKHLNPFLVWLYRFIRLTPLYLAVLLFHATLLDKLGSGPLWPDTIQLEQQRCADNWWLNLLYLSNYFNSDEMCMFQSWYLSVDTHLFMVAVVVVYCMWRWPLTGNIMMAVFAFLAILIPFAVILSTRSDPFMLLYPHVIKDLPSSQYFRGMYVASHMRAGPYVVGVAMGYFLYKIKDIHFTIPKGWVYVGHMLCVFMCLATQYAGYVFYVPGAPYYVLGAALYGALHRAIWGTAIALNIFLLVRGRIEWLHKLLTWPPIVPVSRLTYCAYL</sequence>
<dbReference type="InterPro" id="IPR002656">
    <property type="entry name" value="Acyl_transf_3_dom"/>
</dbReference>
<feature type="transmembrane region" description="Helical" evidence="1">
    <location>
        <begin position="254"/>
        <end position="282"/>
    </location>
</feature>
<feature type="transmembrane region" description="Helical" evidence="1">
    <location>
        <begin position="53"/>
        <end position="71"/>
    </location>
</feature>
<proteinExistence type="predicted"/>
<dbReference type="Pfam" id="PF01757">
    <property type="entry name" value="Acyl_transf_3"/>
    <property type="match status" value="1"/>
</dbReference>
<feature type="transmembrane region" description="Helical" evidence="1">
    <location>
        <begin position="6"/>
        <end position="33"/>
    </location>
</feature>
<dbReference type="GO" id="GO:0016747">
    <property type="term" value="F:acyltransferase activity, transferring groups other than amino-acyl groups"/>
    <property type="evidence" value="ECO:0007669"/>
    <property type="project" value="InterPro"/>
</dbReference>